<dbReference type="EnsemblMetazoa" id="SSS_2754s_mrna">
    <property type="protein sequence ID" value="KAF7487876.1"/>
    <property type="gene ID" value="SSS_2754"/>
</dbReference>
<name>A0A834V8X3_SARSC</name>
<dbReference type="AlphaFoldDB" id="A0A834V8X3"/>
<protein>
    <submittedName>
        <fullName evidence="1 2">Uncharacterized protein</fullName>
    </submittedName>
</protein>
<gene>
    <name evidence="1" type="ORF">SSS_2754</name>
</gene>
<reference evidence="3" key="1">
    <citation type="journal article" date="2020" name="PLoS Negl. Trop. Dis.">
        <title>High-quality nuclear genome for Sarcoptes scabiei-A critical resource for a neglected parasite.</title>
        <authorList>
            <person name="Korhonen P.K."/>
            <person name="Gasser R.B."/>
            <person name="Ma G."/>
            <person name="Wang T."/>
            <person name="Stroehlein A.J."/>
            <person name="Young N.D."/>
            <person name="Ang C.S."/>
            <person name="Fernando D.D."/>
            <person name="Lu H.C."/>
            <person name="Taylor S."/>
            <person name="Reynolds S.L."/>
            <person name="Mofiz E."/>
            <person name="Najaraj S.H."/>
            <person name="Gowda H."/>
            <person name="Madugundu A."/>
            <person name="Renuse S."/>
            <person name="Holt D."/>
            <person name="Pandey A."/>
            <person name="Papenfuss A.T."/>
            <person name="Fischer K."/>
        </authorList>
    </citation>
    <scope>NUCLEOTIDE SEQUENCE [LARGE SCALE GENOMIC DNA]</scope>
</reference>
<evidence type="ECO:0000313" key="1">
    <source>
        <dbReference type="EMBL" id="KAF7487876.1"/>
    </source>
</evidence>
<sequence>MSGYSRILFDKINKKLPVRFLEEEVSENSFDSLSFLRQLSKLHPNNVEKIWEIFLDDFDPINHDYMRLFSLFLFHIPCGHQESSNMKQFKNLINRTIEKLEKVNQIECDFLMNVFYAIASIKFLSNKFFDSASLLSVFNANDFNSGTYDLLLLFPQIKQDYWKFYHKNFRKLDQESRSYFIRLILMKYRLIRLYDGPKIFRFDELISLSSHCDRLYRNAIYEEILNFFEPNAADLRAIIRDVLDQIVIDPRTAIKTNAFALLNFERNWESKHFQNIFIEIIVKKSFELISITQKNCIESFINNPLWEKYGCDVPNSSSTDQINLIDSIMQINDYFSEKRNDKEISNAPKSKHDVNDDIIKVERIIGILNECCPLEYLAPYNQIRLIVLLSLILEEQYEKIQLDHATTKNEFKHSLDFIRLFLVVSLRIWNSIRQIWLFDFIQPHLFIRWHLIHLNHWVDEIDFRFLFEKYISTLFRLNQNERIIDSISNLIDYSDSKIHKISIKHILMSKIFLYQNLTRFMQKFQHKTFAPEHVEKFALLWKKLRVSLLSDINYFLDHLKPSNNSNTSSNSLPIYVANYLTDVFERKITKSDQNFTLKKKWKHLLVKILTQFEIEHQFHRSFYSDQGIRKFLVFLFKNRSHFNEILSEGFWRNFLSNLFIFDNDHCDDRYREIMEEKIQSKSYWKKLFRQSDSLREFIMEFDQLSHPKKLNTFNNSIDKKQFQNGDSDYECSAGNDFDGIEYFESSYQIEASLRELIDYCSLEEFQLILRRCLEQIFFVRFDLQTKYCVWILKIAIQSSLTQEKFQVFTDNFDRLANSAMLLLFVANKPENCSKIIVLEFKSIIIQIFKNLCRNLLTHCRIQTDHISALMSVCIEINVYNNLSTIKSSTAMTLIVDIMDEIVEIFSKILDKEPYMILNSMCIAINILTMTMGLLLDIARNWNDFDVDGDARNRNKLALRFSNCSKTFTDLIAKLSKLSEFKLFATHLITFYLCLILSSSKSIVLIEIKENLDISIYKCIDLFVSDQKTLELLYSRIDQKSRDYFERVMDHYQHYYRFKGYV</sequence>
<reference evidence="2" key="3">
    <citation type="submission" date="2022-06" db="UniProtKB">
        <authorList>
            <consortium name="EnsemblMetazoa"/>
        </authorList>
    </citation>
    <scope>IDENTIFICATION</scope>
</reference>
<dbReference type="EMBL" id="WVUK01000066">
    <property type="protein sequence ID" value="KAF7487876.1"/>
    <property type="molecule type" value="Genomic_DNA"/>
</dbReference>
<reference evidence="1" key="2">
    <citation type="submission" date="2020-01" db="EMBL/GenBank/DDBJ databases">
        <authorList>
            <person name="Korhonen P.K.K."/>
            <person name="Guangxu M.G."/>
            <person name="Wang T.W."/>
            <person name="Stroehlein A.J.S."/>
            <person name="Young N.D."/>
            <person name="Ang C.-S.A."/>
            <person name="Fernando D.W.F."/>
            <person name="Lu H.L."/>
            <person name="Taylor S.T."/>
            <person name="Ehtesham M.E.M."/>
            <person name="Najaraj S.H.N."/>
            <person name="Harsha G.H.G."/>
            <person name="Madugundu A.M."/>
            <person name="Renuse S.R."/>
            <person name="Holt D.H."/>
            <person name="Pandey A.P."/>
            <person name="Papenfuss A.P."/>
            <person name="Gasser R.B.G."/>
            <person name="Fischer K.F."/>
        </authorList>
    </citation>
    <scope>NUCLEOTIDE SEQUENCE</scope>
    <source>
        <strain evidence="1">SSS_KF_BRIS2020</strain>
    </source>
</reference>
<keyword evidence="3" id="KW-1185">Reference proteome</keyword>
<organism evidence="1">
    <name type="scientific">Sarcoptes scabiei</name>
    <name type="common">Itch mite</name>
    <name type="synonym">Acarus scabiei</name>
    <dbReference type="NCBI Taxonomy" id="52283"/>
    <lineage>
        <taxon>Eukaryota</taxon>
        <taxon>Metazoa</taxon>
        <taxon>Ecdysozoa</taxon>
        <taxon>Arthropoda</taxon>
        <taxon>Chelicerata</taxon>
        <taxon>Arachnida</taxon>
        <taxon>Acari</taxon>
        <taxon>Acariformes</taxon>
        <taxon>Sarcoptiformes</taxon>
        <taxon>Astigmata</taxon>
        <taxon>Psoroptidia</taxon>
        <taxon>Sarcoptoidea</taxon>
        <taxon>Sarcoptidae</taxon>
        <taxon>Sarcoptinae</taxon>
        <taxon>Sarcoptes</taxon>
    </lineage>
</organism>
<proteinExistence type="predicted"/>
<evidence type="ECO:0000313" key="3">
    <source>
        <dbReference type="Proteomes" id="UP000070412"/>
    </source>
</evidence>
<dbReference type="Proteomes" id="UP000070412">
    <property type="component" value="Unassembled WGS sequence"/>
</dbReference>
<accession>A0A834V8X3</accession>
<evidence type="ECO:0000313" key="2">
    <source>
        <dbReference type="EnsemblMetazoa" id="KAF7487876.1"/>
    </source>
</evidence>
<dbReference type="OrthoDB" id="6509705at2759"/>